<feature type="compositionally biased region" description="Polar residues" evidence="1">
    <location>
        <begin position="797"/>
        <end position="809"/>
    </location>
</feature>
<feature type="compositionally biased region" description="Low complexity" evidence="1">
    <location>
        <begin position="61"/>
        <end position="76"/>
    </location>
</feature>
<evidence type="ECO:0000256" key="1">
    <source>
        <dbReference type="SAM" id="MobiDB-lite"/>
    </source>
</evidence>
<feature type="region of interest" description="Disordered" evidence="1">
    <location>
        <begin position="325"/>
        <end position="389"/>
    </location>
</feature>
<feature type="compositionally biased region" description="Polar residues" evidence="1">
    <location>
        <begin position="716"/>
        <end position="730"/>
    </location>
</feature>
<feature type="region of interest" description="Disordered" evidence="1">
    <location>
        <begin position="655"/>
        <end position="763"/>
    </location>
</feature>
<dbReference type="OrthoDB" id="5380370at2759"/>
<feature type="region of interest" description="Disordered" evidence="1">
    <location>
        <begin position="446"/>
        <end position="483"/>
    </location>
</feature>
<feature type="compositionally biased region" description="Polar residues" evidence="1">
    <location>
        <begin position="337"/>
        <end position="352"/>
    </location>
</feature>
<proteinExistence type="predicted"/>
<feature type="compositionally biased region" description="Low complexity" evidence="1">
    <location>
        <begin position="749"/>
        <end position="763"/>
    </location>
</feature>
<accession>A0A197JMA4</accession>
<feature type="compositionally biased region" description="Low complexity" evidence="1">
    <location>
        <begin position="228"/>
        <end position="250"/>
    </location>
</feature>
<feature type="compositionally biased region" description="Low complexity" evidence="1">
    <location>
        <begin position="694"/>
        <end position="714"/>
    </location>
</feature>
<feature type="compositionally biased region" description="Low complexity" evidence="1">
    <location>
        <begin position="778"/>
        <end position="795"/>
    </location>
</feature>
<feature type="compositionally biased region" description="Low complexity" evidence="1">
    <location>
        <begin position="283"/>
        <end position="294"/>
    </location>
</feature>
<feature type="compositionally biased region" description="Low complexity" evidence="1">
    <location>
        <begin position="1015"/>
        <end position="1034"/>
    </location>
</feature>
<feature type="compositionally biased region" description="Low complexity" evidence="1">
    <location>
        <begin position="358"/>
        <end position="384"/>
    </location>
</feature>
<keyword evidence="2" id="KW-0812">Transmembrane</keyword>
<gene>
    <name evidence="3" type="ORF">K457DRAFT_22411</name>
</gene>
<feature type="compositionally biased region" description="Low complexity" evidence="1">
    <location>
        <begin position="174"/>
        <end position="196"/>
    </location>
</feature>
<dbReference type="EMBL" id="KV442069">
    <property type="protein sequence ID" value="OAQ26275.1"/>
    <property type="molecule type" value="Genomic_DNA"/>
</dbReference>
<sequence>MQRFRSSSSSSTLDSPLSPTYLSHISPSQSTTTNNNNDKSSTTNINIVHNTTRRGGPINISAHSLVSPSSSLPRSAYDPPPTPTSPRLPQSPISSAAGVMKKLLRRRRGHTGDETGLGIVGASIGANNRSTGYEAAAGSPGGPGSIHSFVIVGGEGAVATGTTIYDLEPPSPVSPSSSTFSTSASFSSTTRASSGSMGPLVGTTGMISPRSPTFPQSMMTRFSTGRDQQQQHMHMQQQQQQQHQQQQQQQALPAAHATHSSSPTLPISIPVRGRSRRPSIPNATTATASATATSPPVSVIGPPGQVQSLSLSAAHLHRRLDRRSLSADSLWSDKDQPASSIQTTGSNSSAATITPDIPVQAPSSVNQQQQQPSVSSKSSPSPLSSDRHGHIQGDVEFFRKSVEFLRAHHSRHNTADDWANRNKRKHQVPVRRQSESCLLDRIAQSNVSDKDSTASTNDRKTVILSSSAPANEKGVEHEAEEPRAFGPGSCWKDLDPTYPSMMDFDQFVDDSNRSLLSSVDILLMPTISSPTRYYDCPRSRKLVRSYLTSKGREFDEMIEFGFPLTSIVDDNKSSSPSSSKDCRFLTLRLTLTPWHARADEAKLYGSDDAAVVAAAVPIKEMVNKFLSRTSAKLSCSPPRILSLLPDRKLSLTPDSSLAVAHQQQPSPLDTSAASPSSATSPSLSQTPRSFFDMSVGTTTSQSGSSQLPPSGPRSAKATNSGAVSPATTGSALPPRRQKGFRIMDPSNMSAPTPLSLSTASPSPLLRTVSSADYLSIDPSSPGMMSSPPSTPSPTTAYPFQTQRPYSQQPLLPPRKGSLSAMSSYYSQQQPLYSAGSFDDLTSQPSPPPAVPARRKASSPAIFNITSSATAAGVYPGDDNSSSNNHITHGPRYQHLAPTPPPEMTIPSPRSMSTSPFVTTTNNNNRSNKFSTSPPSPQPMPGLIANTTTAVPIPIPGASSRYPHHRPPIYGTSTPPPLAANTAPTTIWSETDVYGAPSARIARPRRHDSSEHLHSHSQSKQQQQQQAVSSPSSASTGATDTYRMYIPQTQYAPSSITKTVLHKFVGYLETQASELIWKPRCSETIAWEQTQRFSAKDMTRHQNTQAPVVTGVKDAVTSRVMMFSLRKVFVLAVMVATIAFLGLFNSNHNSLTIVMAAPAPAPVPASIATIDGGGAGLVGVFEKRTVCDNDQCFDDCVRTRT</sequence>
<feature type="region of interest" description="Disordered" evidence="1">
    <location>
        <begin position="168"/>
        <end position="304"/>
    </location>
</feature>
<feature type="compositionally biased region" description="Low complexity" evidence="1">
    <location>
        <begin position="665"/>
        <end position="687"/>
    </location>
</feature>
<feature type="region of interest" description="Disordered" evidence="1">
    <location>
        <begin position="834"/>
        <end position="856"/>
    </location>
</feature>
<organism evidence="3 4">
    <name type="scientific">Linnemannia elongata AG-77</name>
    <dbReference type="NCBI Taxonomy" id="1314771"/>
    <lineage>
        <taxon>Eukaryota</taxon>
        <taxon>Fungi</taxon>
        <taxon>Fungi incertae sedis</taxon>
        <taxon>Mucoromycota</taxon>
        <taxon>Mortierellomycotina</taxon>
        <taxon>Mortierellomycetes</taxon>
        <taxon>Mortierellales</taxon>
        <taxon>Mortierellaceae</taxon>
        <taxon>Linnemannia</taxon>
    </lineage>
</organism>
<dbReference type="AlphaFoldDB" id="A0A197JMA4"/>
<dbReference type="STRING" id="1314771.A0A197JMA4"/>
<keyword evidence="2" id="KW-1133">Transmembrane helix</keyword>
<feature type="compositionally biased region" description="Polar residues" evidence="1">
    <location>
        <begin position="909"/>
        <end position="932"/>
    </location>
</feature>
<feature type="region of interest" description="Disordered" evidence="1">
    <location>
        <begin position="776"/>
        <end position="821"/>
    </location>
</feature>
<keyword evidence="4" id="KW-1185">Reference proteome</keyword>
<feature type="region of interest" description="Disordered" evidence="1">
    <location>
        <begin position="1"/>
        <end position="95"/>
    </location>
</feature>
<protein>
    <submittedName>
        <fullName evidence="3">Uncharacterized protein</fullName>
    </submittedName>
</protein>
<reference evidence="3 4" key="1">
    <citation type="submission" date="2016-05" db="EMBL/GenBank/DDBJ databases">
        <title>Genome sequencing reveals origins of a unique bacterial endosymbiosis in the earliest lineages of terrestrial Fungi.</title>
        <authorList>
            <consortium name="DOE Joint Genome Institute"/>
            <person name="Uehling J."/>
            <person name="Gryganskyi A."/>
            <person name="Hameed K."/>
            <person name="Tschaplinski T."/>
            <person name="Misztal P."/>
            <person name="Wu S."/>
            <person name="Desiro A."/>
            <person name="Vande Pol N."/>
            <person name="Du Z.-Y."/>
            <person name="Zienkiewicz A."/>
            <person name="Zienkiewicz K."/>
            <person name="Morin E."/>
            <person name="Tisserant E."/>
            <person name="Splivallo R."/>
            <person name="Hainaut M."/>
            <person name="Henrissat B."/>
            <person name="Ohm R."/>
            <person name="Kuo A."/>
            <person name="Yan J."/>
            <person name="Lipzen A."/>
            <person name="Nolan M."/>
            <person name="Labutti K."/>
            <person name="Barry K."/>
            <person name="Goldstein A."/>
            <person name="Labbe J."/>
            <person name="Schadt C."/>
            <person name="Tuskan G."/>
            <person name="Grigoriev I."/>
            <person name="Martin F."/>
            <person name="Vilgalys R."/>
            <person name="Bonito G."/>
        </authorList>
    </citation>
    <scope>NUCLEOTIDE SEQUENCE [LARGE SCALE GENOMIC DNA]</scope>
    <source>
        <strain evidence="3 4">AG-77</strain>
    </source>
</reference>
<feature type="region of interest" description="Disordered" evidence="1">
    <location>
        <begin position="411"/>
        <end position="433"/>
    </location>
</feature>
<feature type="region of interest" description="Disordered" evidence="1">
    <location>
        <begin position="1000"/>
        <end position="1037"/>
    </location>
</feature>
<feature type="region of interest" description="Disordered" evidence="1">
    <location>
        <begin position="873"/>
        <end position="938"/>
    </location>
</feature>
<evidence type="ECO:0000313" key="3">
    <source>
        <dbReference type="EMBL" id="OAQ26275.1"/>
    </source>
</evidence>
<feature type="compositionally biased region" description="Basic and acidic residues" evidence="1">
    <location>
        <begin position="448"/>
        <end position="461"/>
    </location>
</feature>
<feature type="compositionally biased region" description="Polar residues" evidence="1">
    <location>
        <begin position="210"/>
        <end position="227"/>
    </location>
</feature>
<feature type="compositionally biased region" description="Basic and acidic residues" evidence="1">
    <location>
        <begin position="473"/>
        <end position="483"/>
    </location>
</feature>
<name>A0A197JMA4_9FUNG</name>
<evidence type="ECO:0000256" key="2">
    <source>
        <dbReference type="SAM" id="Phobius"/>
    </source>
</evidence>
<feature type="region of interest" description="Disordered" evidence="1">
    <location>
        <begin position="956"/>
        <end position="982"/>
    </location>
</feature>
<feature type="compositionally biased region" description="Low complexity" evidence="1">
    <location>
        <begin position="1"/>
        <end position="44"/>
    </location>
</feature>
<dbReference type="Proteomes" id="UP000078512">
    <property type="component" value="Unassembled WGS sequence"/>
</dbReference>
<evidence type="ECO:0000313" key="4">
    <source>
        <dbReference type="Proteomes" id="UP000078512"/>
    </source>
</evidence>
<keyword evidence="2" id="KW-0472">Membrane</keyword>
<feature type="transmembrane region" description="Helical" evidence="2">
    <location>
        <begin position="1127"/>
        <end position="1144"/>
    </location>
</feature>